<keyword evidence="2" id="KW-1133">Transmembrane helix</keyword>
<evidence type="ECO:0000256" key="2">
    <source>
        <dbReference type="SAM" id="Phobius"/>
    </source>
</evidence>
<proteinExistence type="predicted"/>
<reference evidence="4" key="1">
    <citation type="submission" date="2024-06" db="EMBL/GenBank/DDBJ databases">
        <authorList>
            <person name="Chang H.C."/>
            <person name="Mun S.Y."/>
        </authorList>
    </citation>
    <scope>NUCLEOTIDE SEQUENCE [LARGE SCALE GENOMIC DNA]</scope>
    <source>
        <strain evidence="4">KT1</strain>
    </source>
</reference>
<sequence length="132" mass="14349">MKRGLLLTILTITSMCLINSPIRGDTHVSEVTSEGRVGFTKVDPPAPVPVDPTDPPSKVPAENLVPAKKVPTNNGSDTEIQSTVPVSTAKKQQFLPQTDEQSDGILQVFGSLGFVVIGWYWMKKRSGKQARF</sequence>
<feature type="region of interest" description="Disordered" evidence="1">
    <location>
        <begin position="37"/>
        <end position="85"/>
    </location>
</feature>
<dbReference type="Proteomes" id="UP001302696">
    <property type="component" value="Chromosome"/>
</dbReference>
<evidence type="ECO:0000313" key="3">
    <source>
        <dbReference type="EMBL" id="WPC21450.1"/>
    </source>
</evidence>
<keyword evidence="2" id="KW-0812">Transmembrane</keyword>
<evidence type="ECO:0000313" key="4">
    <source>
        <dbReference type="Proteomes" id="UP001302696"/>
    </source>
</evidence>
<feature type="compositionally biased region" description="Pro residues" evidence="1">
    <location>
        <begin position="44"/>
        <end position="58"/>
    </location>
</feature>
<accession>A0ABZ0Q5J5</accession>
<feature type="compositionally biased region" description="Polar residues" evidence="1">
    <location>
        <begin position="71"/>
        <end position="85"/>
    </location>
</feature>
<keyword evidence="2" id="KW-0472">Membrane</keyword>
<name>A0ABZ0Q5J5_9LACO</name>
<keyword evidence="4" id="KW-1185">Reference proteome</keyword>
<dbReference type="RefSeq" id="WP_156486353.1">
    <property type="nucleotide sequence ID" value="NZ_CP104768.1"/>
</dbReference>
<protein>
    <submittedName>
        <fullName evidence="3">LPXTG cell wall anchor domain-containing protein</fullName>
    </submittedName>
</protein>
<feature type="transmembrane region" description="Helical" evidence="2">
    <location>
        <begin position="104"/>
        <end position="122"/>
    </location>
</feature>
<dbReference type="EMBL" id="CP104778">
    <property type="protein sequence ID" value="WPC21450.1"/>
    <property type="molecule type" value="Genomic_DNA"/>
</dbReference>
<evidence type="ECO:0000256" key="1">
    <source>
        <dbReference type="SAM" id="MobiDB-lite"/>
    </source>
</evidence>
<dbReference type="NCBIfam" id="TIGR01167">
    <property type="entry name" value="LPXTG_anchor"/>
    <property type="match status" value="1"/>
</dbReference>
<gene>
    <name evidence="3" type="ORF">N6G96_09320</name>
</gene>
<organism evidence="3 4">
    <name type="scientific">Pediococcus inopinatus</name>
    <dbReference type="NCBI Taxonomy" id="114090"/>
    <lineage>
        <taxon>Bacteria</taxon>
        <taxon>Bacillati</taxon>
        <taxon>Bacillota</taxon>
        <taxon>Bacilli</taxon>
        <taxon>Lactobacillales</taxon>
        <taxon>Lactobacillaceae</taxon>
        <taxon>Pediococcus</taxon>
    </lineage>
</organism>